<evidence type="ECO:0000259" key="5">
    <source>
        <dbReference type="PROSITE" id="PS50977"/>
    </source>
</evidence>
<evidence type="ECO:0000313" key="7">
    <source>
        <dbReference type="Proteomes" id="UP001214441"/>
    </source>
</evidence>
<evidence type="ECO:0000256" key="1">
    <source>
        <dbReference type="ARBA" id="ARBA00023015"/>
    </source>
</evidence>
<reference evidence="6 7" key="1">
    <citation type="submission" date="2023-05" db="EMBL/GenBank/DDBJ databases">
        <title>Streptantibioticus silvisoli sp. nov., acidotolerant actinomycetes 1 from pine litter.</title>
        <authorList>
            <person name="Swiecimska M."/>
            <person name="Golinska P."/>
            <person name="Sangal V."/>
            <person name="Wachnowicz B."/>
            <person name="Goodfellow M."/>
        </authorList>
    </citation>
    <scope>NUCLEOTIDE SEQUENCE [LARGE SCALE GENOMIC DNA]</scope>
    <source>
        <strain evidence="6 7">DSM 42109</strain>
    </source>
</reference>
<dbReference type="Gene3D" id="1.10.357.10">
    <property type="entry name" value="Tetracycline Repressor, domain 2"/>
    <property type="match status" value="1"/>
</dbReference>
<dbReference type="SUPFAM" id="SSF48498">
    <property type="entry name" value="Tetracyclin repressor-like, C-terminal domain"/>
    <property type="match status" value="1"/>
</dbReference>
<keyword evidence="2 4" id="KW-0238">DNA-binding</keyword>
<dbReference type="InterPro" id="IPR023772">
    <property type="entry name" value="DNA-bd_HTH_TetR-type_CS"/>
</dbReference>
<feature type="domain" description="HTH tetR-type" evidence="5">
    <location>
        <begin position="19"/>
        <end position="79"/>
    </location>
</feature>
<feature type="DNA-binding region" description="H-T-H motif" evidence="4">
    <location>
        <begin position="42"/>
        <end position="61"/>
    </location>
</feature>
<accession>A0ABT6ZYM7</accession>
<proteinExistence type="predicted"/>
<dbReference type="InterPro" id="IPR036271">
    <property type="entry name" value="Tet_transcr_reg_TetR-rel_C_sf"/>
</dbReference>
<keyword evidence="7" id="KW-1185">Reference proteome</keyword>
<dbReference type="RefSeq" id="WP_274045945.1">
    <property type="nucleotide sequence ID" value="NZ_JANCPR020000019.1"/>
</dbReference>
<evidence type="ECO:0000256" key="4">
    <source>
        <dbReference type="PROSITE-ProRule" id="PRU00335"/>
    </source>
</evidence>
<comment type="caution">
    <text evidence="6">The sequence shown here is derived from an EMBL/GenBank/DDBJ whole genome shotgun (WGS) entry which is preliminary data.</text>
</comment>
<evidence type="ECO:0000313" key="6">
    <source>
        <dbReference type="EMBL" id="MDJ1134168.1"/>
    </source>
</evidence>
<dbReference type="PROSITE" id="PS50977">
    <property type="entry name" value="HTH_TETR_2"/>
    <property type="match status" value="1"/>
</dbReference>
<dbReference type="EMBL" id="JANCPR020000019">
    <property type="protein sequence ID" value="MDJ1134168.1"/>
    <property type="molecule type" value="Genomic_DNA"/>
</dbReference>
<name>A0ABT6ZYM7_9ACTN</name>
<dbReference type="InterPro" id="IPR001647">
    <property type="entry name" value="HTH_TetR"/>
</dbReference>
<protein>
    <submittedName>
        <fullName evidence="6">TetR/AcrR family transcriptional regulator</fullName>
    </submittedName>
</protein>
<dbReference type="InterPro" id="IPR009057">
    <property type="entry name" value="Homeodomain-like_sf"/>
</dbReference>
<organism evidence="6 7">
    <name type="scientific">Streptomyces iconiensis</name>
    <dbReference type="NCBI Taxonomy" id="1384038"/>
    <lineage>
        <taxon>Bacteria</taxon>
        <taxon>Bacillati</taxon>
        <taxon>Actinomycetota</taxon>
        <taxon>Actinomycetes</taxon>
        <taxon>Kitasatosporales</taxon>
        <taxon>Streptomycetaceae</taxon>
        <taxon>Streptomyces</taxon>
    </lineage>
</organism>
<dbReference type="PANTHER" id="PTHR30055:SF234">
    <property type="entry name" value="HTH-TYPE TRANSCRIPTIONAL REGULATOR BETI"/>
    <property type="match status" value="1"/>
</dbReference>
<sequence length="218" mass="24221">MNTPRSEPRPRTRQRLSEEVRRTQIIKATIAVVAELGYESASLARIAERAEVSKGLVSHYFTDKDHLMETAARTTLATMRQTVADSLVLTDPIPEVIRAAIHRAASLGTTHQAELTAMRQISTNLRHADGTPRLGLSDYEQTYQGQEALFRRGQEEGTLRDFDTRVMAVTYQGAIDTMLTYLHGRPEADVHHYADTLADLIVAAISLPQTATRHPSTS</sequence>
<evidence type="ECO:0000256" key="3">
    <source>
        <dbReference type="ARBA" id="ARBA00023163"/>
    </source>
</evidence>
<dbReference type="PRINTS" id="PR00455">
    <property type="entry name" value="HTHTETR"/>
</dbReference>
<dbReference type="PROSITE" id="PS01081">
    <property type="entry name" value="HTH_TETR_1"/>
    <property type="match status" value="1"/>
</dbReference>
<keyword evidence="3" id="KW-0804">Transcription</keyword>
<dbReference type="PANTHER" id="PTHR30055">
    <property type="entry name" value="HTH-TYPE TRANSCRIPTIONAL REGULATOR RUTR"/>
    <property type="match status" value="1"/>
</dbReference>
<dbReference type="Pfam" id="PF00440">
    <property type="entry name" value="TetR_N"/>
    <property type="match status" value="1"/>
</dbReference>
<dbReference type="SUPFAM" id="SSF46689">
    <property type="entry name" value="Homeodomain-like"/>
    <property type="match status" value="1"/>
</dbReference>
<dbReference type="Proteomes" id="UP001214441">
    <property type="component" value="Unassembled WGS sequence"/>
</dbReference>
<gene>
    <name evidence="6" type="ORF">NMN56_019790</name>
</gene>
<evidence type="ECO:0000256" key="2">
    <source>
        <dbReference type="ARBA" id="ARBA00023125"/>
    </source>
</evidence>
<keyword evidence="1" id="KW-0805">Transcription regulation</keyword>
<dbReference type="InterPro" id="IPR050109">
    <property type="entry name" value="HTH-type_TetR-like_transc_reg"/>
</dbReference>